<evidence type="ECO:0000313" key="1">
    <source>
        <dbReference type="EMBL" id="MVW64525.1"/>
    </source>
</evidence>
<accession>A0A7X3G6T1</accession>
<gene>
    <name evidence="1" type="ORF">GPY61_31895</name>
</gene>
<dbReference type="AlphaFoldDB" id="A0A7X3G6T1"/>
<proteinExistence type="predicted"/>
<sequence>MNLPTTGYVRETQLIGDRRKGTAGVVPFSHATLWRKVSTGEFPAPVKLSAGVTAWKVEDVRAWMEERSTWPRVSISSVTEKGMPMTDDDLIQKLAAALAAQLQPPIPVSIDLWDVATIARVLKRSETQVRNRMICLPDFPKAIRLPVAGGGRGQPLYRATEVLEWVGKYRDKN</sequence>
<keyword evidence="2" id="KW-1185">Reference proteome</keyword>
<name>A0A7X3G6T1_9BURK</name>
<comment type="caution">
    <text evidence="1">The sequence shown here is derived from an EMBL/GenBank/DDBJ whole genome shotgun (WGS) entry which is preliminary data.</text>
</comment>
<dbReference type="RefSeq" id="WP_160410949.1">
    <property type="nucleotide sequence ID" value="NZ_WSES01000019.1"/>
</dbReference>
<evidence type="ECO:0000313" key="2">
    <source>
        <dbReference type="Proteomes" id="UP000443353"/>
    </source>
</evidence>
<organism evidence="1 2">
    <name type="scientific">Massilia cellulosiltytica</name>
    <dbReference type="NCBI Taxonomy" id="2683234"/>
    <lineage>
        <taxon>Bacteria</taxon>
        <taxon>Pseudomonadati</taxon>
        <taxon>Pseudomonadota</taxon>
        <taxon>Betaproteobacteria</taxon>
        <taxon>Burkholderiales</taxon>
        <taxon>Oxalobacteraceae</taxon>
        <taxon>Telluria group</taxon>
        <taxon>Massilia</taxon>
    </lineage>
</organism>
<dbReference type="Proteomes" id="UP000443353">
    <property type="component" value="Unassembled WGS sequence"/>
</dbReference>
<dbReference type="Gene3D" id="1.10.238.160">
    <property type="match status" value="1"/>
</dbReference>
<dbReference type="EMBL" id="WSES01000019">
    <property type="protein sequence ID" value="MVW64525.1"/>
    <property type="molecule type" value="Genomic_DNA"/>
</dbReference>
<protein>
    <submittedName>
        <fullName evidence="1">AlpA family phage regulatory protein</fullName>
    </submittedName>
</protein>
<reference evidence="1 2" key="1">
    <citation type="submission" date="2019-12" db="EMBL/GenBank/DDBJ databases">
        <authorList>
            <person name="Li C."/>
            <person name="Zhao J."/>
        </authorList>
    </citation>
    <scope>NUCLEOTIDE SEQUENCE [LARGE SCALE GENOMIC DNA]</scope>
    <source>
        <strain evidence="1 2">NEAU-DD11</strain>
    </source>
</reference>